<dbReference type="OrthoDB" id="128116at2759"/>
<proteinExistence type="predicted"/>
<accession>A0A2P4XKN5</accession>
<sequence>MPSLLVYVITHAETLDRTDLDDVQASEKTKFWLDIEAAYRQNDEEYRGLVADDIEFTGIDPGAVLTSFFSISDANFRLSGTHDREFKKFTHDKADVAYHWYWTKVFLNYVRGGMYEEDEFDLLSAATTTTPTRERRAATPSKRSGNK</sequence>
<reference evidence="2 3" key="1">
    <citation type="journal article" date="2017" name="Genome Biol. Evol.">
        <title>Phytophthora megakarya and P. palmivora, closely related causal agents of cacao black pod rot, underwent increases in genome sizes and gene numbers by different mechanisms.</title>
        <authorList>
            <person name="Ali S.S."/>
            <person name="Shao J."/>
            <person name="Lary D.J."/>
            <person name="Kronmiller B."/>
            <person name="Shen D."/>
            <person name="Strem M.D."/>
            <person name="Amoako-Attah I."/>
            <person name="Akrofi A.Y."/>
            <person name="Begoude B.A."/>
            <person name="Ten Hoopen G.M."/>
            <person name="Coulibaly K."/>
            <person name="Kebe B.I."/>
            <person name="Melnick R.L."/>
            <person name="Guiltinan M.J."/>
            <person name="Tyler B.M."/>
            <person name="Meinhardt L.W."/>
            <person name="Bailey B.A."/>
        </authorList>
    </citation>
    <scope>NUCLEOTIDE SEQUENCE [LARGE SCALE GENOMIC DNA]</scope>
    <source>
        <strain evidence="3">sbr112.9</strain>
    </source>
</reference>
<feature type="region of interest" description="Disordered" evidence="1">
    <location>
        <begin position="127"/>
        <end position="147"/>
    </location>
</feature>
<dbReference type="AlphaFoldDB" id="A0A2P4XKN5"/>
<evidence type="ECO:0000313" key="2">
    <source>
        <dbReference type="EMBL" id="POM66126.1"/>
    </source>
</evidence>
<protein>
    <submittedName>
        <fullName evidence="2">Uncharacterized protein</fullName>
    </submittedName>
</protein>
<keyword evidence="3" id="KW-1185">Reference proteome</keyword>
<evidence type="ECO:0000256" key="1">
    <source>
        <dbReference type="SAM" id="MobiDB-lite"/>
    </source>
</evidence>
<name>A0A2P4XKN5_9STRA</name>
<organism evidence="2 3">
    <name type="scientific">Phytophthora palmivora</name>
    <dbReference type="NCBI Taxonomy" id="4796"/>
    <lineage>
        <taxon>Eukaryota</taxon>
        <taxon>Sar</taxon>
        <taxon>Stramenopiles</taxon>
        <taxon>Oomycota</taxon>
        <taxon>Peronosporomycetes</taxon>
        <taxon>Peronosporales</taxon>
        <taxon>Peronosporaceae</taxon>
        <taxon>Phytophthora</taxon>
    </lineage>
</organism>
<gene>
    <name evidence="2" type="ORF">PHPALM_18062</name>
</gene>
<dbReference type="EMBL" id="NCKW01009734">
    <property type="protein sequence ID" value="POM66126.1"/>
    <property type="molecule type" value="Genomic_DNA"/>
</dbReference>
<comment type="caution">
    <text evidence="2">The sequence shown here is derived from an EMBL/GenBank/DDBJ whole genome shotgun (WGS) entry which is preliminary data.</text>
</comment>
<evidence type="ECO:0000313" key="3">
    <source>
        <dbReference type="Proteomes" id="UP000237271"/>
    </source>
</evidence>
<dbReference type="Proteomes" id="UP000237271">
    <property type="component" value="Unassembled WGS sequence"/>
</dbReference>